<dbReference type="InterPro" id="IPR003653">
    <property type="entry name" value="Peptidase_C48_C"/>
</dbReference>
<dbReference type="GO" id="GO:0005634">
    <property type="term" value="C:nucleus"/>
    <property type="evidence" value="ECO:0007669"/>
    <property type="project" value="TreeGrafter"/>
</dbReference>
<dbReference type="STRING" id="947166.A0A1D1VES2"/>
<protein>
    <recommendedName>
        <fullName evidence="6">Ubiquitin-like protease family profile domain-containing protein</fullName>
    </recommendedName>
</protein>
<feature type="compositionally biased region" description="Polar residues" evidence="5">
    <location>
        <begin position="350"/>
        <end position="362"/>
    </location>
</feature>
<organism evidence="7 8">
    <name type="scientific">Ramazzottius varieornatus</name>
    <name type="common">Water bear</name>
    <name type="synonym">Tardigrade</name>
    <dbReference type="NCBI Taxonomy" id="947166"/>
    <lineage>
        <taxon>Eukaryota</taxon>
        <taxon>Metazoa</taxon>
        <taxon>Ecdysozoa</taxon>
        <taxon>Tardigrada</taxon>
        <taxon>Eutardigrada</taxon>
        <taxon>Parachela</taxon>
        <taxon>Hypsibioidea</taxon>
        <taxon>Ramazzottiidae</taxon>
        <taxon>Ramazzottius</taxon>
    </lineage>
</organism>
<feature type="region of interest" description="Disordered" evidence="5">
    <location>
        <begin position="29"/>
        <end position="116"/>
    </location>
</feature>
<evidence type="ECO:0000313" key="8">
    <source>
        <dbReference type="Proteomes" id="UP000186922"/>
    </source>
</evidence>
<feature type="domain" description="Ubiquitin-like protease family profile" evidence="6">
    <location>
        <begin position="439"/>
        <end position="612"/>
    </location>
</feature>
<sequence>MIVSMEMKDIFEPLKRKWNSFWNSLSYDGHDKPSSQSSLGSKSSPTYIYETSESPSKKPKTNGYYWGEQKDGPYSSHPVPKSRAPTHTSSRALMTSNMSNSSINPSNRTQNNQHHRQARIIPVYQPRGRSDAFVEFDPAASSDHDRRLAGLNTTSTAIPRARFPSVLIGNGFAERDTLNNSTVDWVNDNRFADAGRISAFPLSKPSIGFGSTLRQSKPIPAPFSEYLKNVPTTALEKLKSTQQNAPLDLAFRKPYRHKPTNGFSTVRLEDSFSTHLRNKLHRTGTTSVFSDQKNGLTSKANRIPEEPKSLPDVVTIEDSDDEIRVLLQSPLRRTKTIDWDTEKKRRDARAQQTFGRRPTTSPSEDERSAEDFYRDVYRTQPAVSPERQNRILDDLSKRTKLIAVDDVDYIPLNGDATEAIDRAFASGRTDEVLTEAFRVKMTRKDFATLKGLNWLNDEIANFFLEMIMDRSTRRQDFPKVHAFNTFFYTQLMNRGYASLKRWTKKIDLFSFDLILVPVHLSSHWCLAVIDLKKKQMRYYDSLGHKNEQCFRLLRTYLEEEKKDKGSNHPHWSNISLDWEEWDFISVAEEEDIPQQKNMCDCGVFMLKFADFVSRGKNIDFNQEHMPYFRRRICYEILQNKLLGF</sequence>
<dbReference type="AlphaFoldDB" id="A0A1D1VES2"/>
<dbReference type="Gene3D" id="3.40.395.10">
    <property type="entry name" value="Adenoviral Proteinase, Chain A"/>
    <property type="match status" value="1"/>
</dbReference>
<feature type="region of interest" description="Disordered" evidence="5">
    <location>
        <begin position="342"/>
        <end position="369"/>
    </location>
</feature>
<dbReference type="PANTHER" id="PTHR12606:SF1">
    <property type="entry name" value="UBIQUITIN-LIKE-SPECIFIC PROTEASE 1A"/>
    <property type="match status" value="1"/>
</dbReference>
<feature type="compositionally biased region" description="Polar residues" evidence="5">
    <location>
        <begin position="45"/>
        <end position="54"/>
    </location>
</feature>
<evidence type="ECO:0000256" key="2">
    <source>
        <dbReference type="ARBA" id="ARBA00022670"/>
    </source>
</evidence>
<dbReference type="GO" id="GO:0016926">
    <property type="term" value="P:protein desumoylation"/>
    <property type="evidence" value="ECO:0007669"/>
    <property type="project" value="TreeGrafter"/>
</dbReference>
<evidence type="ECO:0000256" key="3">
    <source>
        <dbReference type="ARBA" id="ARBA00022801"/>
    </source>
</evidence>
<keyword evidence="3" id="KW-0378">Hydrolase</keyword>
<evidence type="ECO:0000259" key="6">
    <source>
        <dbReference type="PROSITE" id="PS50600"/>
    </source>
</evidence>
<dbReference type="PANTHER" id="PTHR12606">
    <property type="entry name" value="SENTRIN/SUMO-SPECIFIC PROTEASE"/>
    <property type="match status" value="1"/>
</dbReference>
<dbReference type="GO" id="GO:0016929">
    <property type="term" value="F:deSUMOylase activity"/>
    <property type="evidence" value="ECO:0007669"/>
    <property type="project" value="TreeGrafter"/>
</dbReference>
<dbReference type="GO" id="GO:0080090">
    <property type="term" value="P:regulation of primary metabolic process"/>
    <property type="evidence" value="ECO:0007669"/>
    <property type="project" value="UniProtKB-ARBA"/>
</dbReference>
<comment type="caution">
    <text evidence="7">The sequence shown here is derived from an EMBL/GenBank/DDBJ whole genome shotgun (WGS) entry which is preliminary data.</text>
</comment>
<reference evidence="7 8" key="1">
    <citation type="journal article" date="2016" name="Nat. Commun.">
        <title>Extremotolerant tardigrade genome and improved radiotolerance of human cultured cells by tardigrade-unique protein.</title>
        <authorList>
            <person name="Hashimoto T."/>
            <person name="Horikawa D.D."/>
            <person name="Saito Y."/>
            <person name="Kuwahara H."/>
            <person name="Kozuka-Hata H."/>
            <person name="Shin-I T."/>
            <person name="Minakuchi Y."/>
            <person name="Ohishi K."/>
            <person name="Motoyama A."/>
            <person name="Aizu T."/>
            <person name="Enomoto A."/>
            <person name="Kondo K."/>
            <person name="Tanaka S."/>
            <person name="Hara Y."/>
            <person name="Koshikawa S."/>
            <person name="Sagara H."/>
            <person name="Miura T."/>
            <person name="Yokobori S."/>
            <person name="Miyagawa K."/>
            <person name="Suzuki Y."/>
            <person name="Kubo T."/>
            <person name="Oyama M."/>
            <person name="Kohara Y."/>
            <person name="Fujiyama A."/>
            <person name="Arakawa K."/>
            <person name="Katayama T."/>
            <person name="Toyoda A."/>
            <person name="Kunieda T."/>
        </authorList>
    </citation>
    <scope>NUCLEOTIDE SEQUENCE [LARGE SCALE GENOMIC DNA]</scope>
    <source>
        <strain evidence="7 8">YOKOZUNA-1</strain>
    </source>
</reference>
<accession>A0A1D1VES2</accession>
<keyword evidence="8" id="KW-1185">Reference proteome</keyword>
<feature type="compositionally biased region" description="Low complexity" evidence="5">
    <location>
        <begin position="34"/>
        <end position="44"/>
    </location>
</feature>
<evidence type="ECO:0000313" key="7">
    <source>
        <dbReference type="EMBL" id="GAU99265.1"/>
    </source>
</evidence>
<dbReference type="SUPFAM" id="SSF54001">
    <property type="entry name" value="Cysteine proteinases"/>
    <property type="match status" value="1"/>
</dbReference>
<dbReference type="PROSITE" id="PS50600">
    <property type="entry name" value="ULP_PROTEASE"/>
    <property type="match status" value="1"/>
</dbReference>
<dbReference type="Proteomes" id="UP000186922">
    <property type="component" value="Unassembled WGS sequence"/>
</dbReference>
<evidence type="ECO:0000256" key="4">
    <source>
        <dbReference type="ARBA" id="ARBA00022807"/>
    </source>
</evidence>
<evidence type="ECO:0000256" key="5">
    <source>
        <dbReference type="SAM" id="MobiDB-lite"/>
    </source>
</evidence>
<dbReference type="GO" id="GO:0006508">
    <property type="term" value="P:proteolysis"/>
    <property type="evidence" value="ECO:0007669"/>
    <property type="project" value="UniProtKB-KW"/>
</dbReference>
<feature type="compositionally biased region" description="Low complexity" evidence="5">
    <location>
        <begin position="96"/>
        <end position="107"/>
    </location>
</feature>
<keyword evidence="2" id="KW-0645">Protease</keyword>
<keyword evidence="4" id="KW-0788">Thiol protease</keyword>
<comment type="similarity">
    <text evidence="1">Belongs to the peptidase C48 family.</text>
</comment>
<feature type="compositionally biased region" description="Polar residues" evidence="5">
    <location>
        <begin position="85"/>
        <end position="95"/>
    </location>
</feature>
<dbReference type="FunFam" id="3.40.395.10:FF:000001">
    <property type="entry name" value="Sentrin-specific protease 1"/>
    <property type="match status" value="1"/>
</dbReference>
<name>A0A1D1VES2_RAMVA</name>
<dbReference type="InterPro" id="IPR038765">
    <property type="entry name" value="Papain-like_cys_pep_sf"/>
</dbReference>
<proteinExistence type="inferred from homology"/>
<dbReference type="GO" id="GO:0060255">
    <property type="term" value="P:regulation of macromolecule metabolic process"/>
    <property type="evidence" value="ECO:0007669"/>
    <property type="project" value="UniProtKB-ARBA"/>
</dbReference>
<gene>
    <name evidence="7" type="primary">RvY_10293-1</name>
    <name evidence="7" type="synonym">RvY_10293.1</name>
    <name evidence="7" type="ORF">RvY_10293</name>
</gene>
<evidence type="ECO:0000256" key="1">
    <source>
        <dbReference type="ARBA" id="ARBA00005234"/>
    </source>
</evidence>
<dbReference type="OrthoDB" id="1939479at2759"/>
<dbReference type="EMBL" id="BDGG01000005">
    <property type="protein sequence ID" value="GAU99265.1"/>
    <property type="molecule type" value="Genomic_DNA"/>
</dbReference>
<dbReference type="Pfam" id="PF02902">
    <property type="entry name" value="Peptidase_C48"/>
    <property type="match status" value="1"/>
</dbReference>